<keyword evidence="8" id="KW-0597">Phosphoprotein</keyword>
<dbReference type="PROSITE" id="PS00154">
    <property type="entry name" value="ATPASE_E1_E2"/>
    <property type="match status" value="1"/>
</dbReference>
<comment type="subcellular location">
    <subcellularLocation>
        <location evidence="2">Cell inner membrane</location>
        <topology evidence="2">Multi-pass membrane protein</topology>
    </subcellularLocation>
</comment>
<dbReference type="SMART" id="SM00831">
    <property type="entry name" value="Cation_ATPase_N"/>
    <property type="match status" value="1"/>
</dbReference>
<dbReference type="EC" id="7.2.2.14" evidence="4"/>
<name>A0A832DET8_9AQUI</name>
<evidence type="ECO:0000259" key="19">
    <source>
        <dbReference type="SMART" id="SM00831"/>
    </source>
</evidence>
<dbReference type="SFLD" id="SFLDF00027">
    <property type="entry name" value="p-type_atpase"/>
    <property type="match status" value="1"/>
</dbReference>
<dbReference type="EMBL" id="DSFC01000216">
    <property type="protein sequence ID" value="HEV09497.1"/>
    <property type="molecule type" value="Genomic_DNA"/>
</dbReference>
<feature type="domain" description="Cation-transporting P-type ATPase N-terminal" evidence="19">
    <location>
        <begin position="1"/>
        <end position="71"/>
    </location>
</feature>
<evidence type="ECO:0000256" key="8">
    <source>
        <dbReference type="ARBA" id="ARBA00022553"/>
    </source>
</evidence>
<dbReference type="Gene3D" id="2.70.150.10">
    <property type="entry name" value="Calcium-transporting ATPase, cytoplasmic transduction domain A"/>
    <property type="match status" value="1"/>
</dbReference>
<dbReference type="Pfam" id="PF00689">
    <property type="entry name" value="Cation_ATPase_C"/>
    <property type="match status" value="1"/>
</dbReference>
<evidence type="ECO:0000256" key="9">
    <source>
        <dbReference type="ARBA" id="ARBA00022692"/>
    </source>
</evidence>
<keyword evidence="11" id="KW-0067">ATP-binding</keyword>
<keyword evidence="7" id="KW-0997">Cell inner membrane</keyword>
<evidence type="ECO:0000256" key="16">
    <source>
        <dbReference type="ARBA" id="ARBA00029806"/>
    </source>
</evidence>
<dbReference type="Gene3D" id="1.20.1110.10">
    <property type="entry name" value="Calcium-transporting ATPase, transmembrane domain"/>
    <property type="match status" value="1"/>
</dbReference>
<dbReference type="InterPro" id="IPR036412">
    <property type="entry name" value="HAD-like_sf"/>
</dbReference>
<evidence type="ECO:0000256" key="11">
    <source>
        <dbReference type="ARBA" id="ARBA00022840"/>
    </source>
</evidence>
<protein>
    <recommendedName>
        <fullName evidence="5">Magnesium-transporting ATPase, P-type 1</fullName>
        <ecNumber evidence="4">7.2.2.14</ecNumber>
    </recommendedName>
    <alternativeName>
        <fullName evidence="16">Mg(2+) transport ATPase, P-type 1</fullName>
    </alternativeName>
</protein>
<keyword evidence="14 18" id="KW-1133">Transmembrane helix</keyword>
<dbReference type="GO" id="GO:0016887">
    <property type="term" value="F:ATP hydrolysis activity"/>
    <property type="evidence" value="ECO:0007669"/>
    <property type="project" value="InterPro"/>
</dbReference>
<feature type="transmembrane region" description="Helical" evidence="18">
    <location>
        <begin position="224"/>
        <end position="245"/>
    </location>
</feature>
<dbReference type="InterPro" id="IPR044492">
    <property type="entry name" value="P_typ_ATPase_HD_dom"/>
</dbReference>
<organism evidence="20">
    <name type="scientific">Sulfurihydrogenibium azorense</name>
    <dbReference type="NCBI Taxonomy" id="309806"/>
    <lineage>
        <taxon>Bacteria</taxon>
        <taxon>Pseudomonadati</taxon>
        <taxon>Aquificota</taxon>
        <taxon>Aquificia</taxon>
        <taxon>Aquificales</taxon>
        <taxon>Hydrogenothermaceae</taxon>
        <taxon>Sulfurihydrogenibium</taxon>
    </lineage>
</organism>
<dbReference type="NCBIfam" id="TIGR01494">
    <property type="entry name" value="ATPase_P-type"/>
    <property type="match status" value="2"/>
</dbReference>
<dbReference type="PRINTS" id="PR01836">
    <property type="entry name" value="MGATPASE"/>
</dbReference>
<gene>
    <name evidence="20" type="primary">mgtA</name>
    <name evidence="20" type="ORF">ENO34_03760</name>
</gene>
<evidence type="ECO:0000256" key="10">
    <source>
        <dbReference type="ARBA" id="ARBA00022741"/>
    </source>
</evidence>
<evidence type="ECO:0000256" key="1">
    <source>
        <dbReference type="ARBA" id="ARBA00003954"/>
    </source>
</evidence>
<dbReference type="Proteomes" id="UP000885621">
    <property type="component" value="Unassembled WGS sequence"/>
</dbReference>
<dbReference type="Gene3D" id="3.40.50.1000">
    <property type="entry name" value="HAD superfamily/HAD-like"/>
    <property type="match status" value="1"/>
</dbReference>
<dbReference type="Pfam" id="PF00122">
    <property type="entry name" value="E1-E2_ATPase"/>
    <property type="match status" value="1"/>
</dbReference>
<dbReference type="InterPro" id="IPR023299">
    <property type="entry name" value="ATPase_P-typ_cyto_dom_N"/>
</dbReference>
<evidence type="ECO:0000256" key="13">
    <source>
        <dbReference type="ARBA" id="ARBA00022967"/>
    </source>
</evidence>
<sequence length="816" mass="92444">MDILELARKLNTDLEKGLTQEEAQKRLKLYGYNTVEDKRSFSDIKLFLNQFKSPFILLLLAAATLSFFLGDEFESIIILLIVILGSIVDFFQERSAHKTIESLTHLVKVKATVLRDGEKKDIPVEEVVRGDVVILTAGDIIPADCILVESKDLFVNESVLTGESYPVEKEKGQNVFMGSYVVSGYGKALCIATGKETEFGKIASKYKDIKVETDFEVGLRRFGYLLMQVAFIMIILVFFVNVYFHRPVVESFLFALSLSIGITPTLLPAIVTVTLSFGAKKMAEKQVIVKRLVSIQNFGSMNVLCTDKTGTITQGVMKVVGFKDVEGKTNDEIFHYAYINAFFQTGFKNPIDDAILSFKNLDTTKYHKLDEIPYDFNRKRLSILVKHEDKNILISKGAVKNIIEISRYLKINGNTLPLTDEIKSKIFETLDRYSENGYRVIGVSYKFIDKNSIDFSDESEMIFIGFLIFEDPLKLNVEKVIEELYQKGIRIVILTGDNRFVAKHIGEKLGLNKVLTSQELQNIHPDALVKVVEKYDIFAELTPSQKEDIIQALRKAGNVVGFIGDGVNDVPAMKVADVSISVDNAVDIAKESADIVLLKNDLEVILAGILEGRKAFINTLKYLFMQTSSNFGNIFSMAGASFIIPFLPLLPKQVLFQNFLTDIAVVSIPKDRVDEDWIRQPKKWDLRFIKYFMVIFGLLSSVFDFITFLTLIYGFKVTPEEFRSGWFIEALLTQLFVILILRTKFRFYKSKPDKYLLYTVLIVAFTGLAIPFTPLGTILELYPLNSTLFLAILAIVVGYIVLVETVKIWFYKKIHF</sequence>
<dbReference type="InterPro" id="IPR006415">
    <property type="entry name" value="P-type_ATPase_IIIB"/>
</dbReference>
<keyword evidence="12" id="KW-0460">Magnesium</keyword>
<evidence type="ECO:0000256" key="12">
    <source>
        <dbReference type="ARBA" id="ARBA00022842"/>
    </source>
</evidence>
<evidence type="ECO:0000256" key="14">
    <source>
        <dbReference type="ARBA" id="ARBA00022989"/>
    </source>
</evidence>
<reference evidence="20" key="1">
    <citation type="journal article" date="2020" name="mSystems">
        <title>Genome- and Community-Level Interaction Insights into Carbon Utilization and Element Cycling Functions of Hydrothermarchaeota in Hydrothermal Sediment.</title>
        <authorList>
            <person name="Zhou Z."/>
            <person name="Liu Y."/>
            <person name="Xu W."/>
            <person name="Pan J."/>
            <person name="Luo Z.H."/>
            <person name="Li M."/>
        </authorList>
    </citation>
    <scope>NUCLEOTIDE SEQUENCE [LARGE SCALE GENOMIC DNA]</scope>
    <source>
        <strain evidence="20">SpSt-1257</strain>
    </source>
</reference>
<keyword evidence="10" id="KW-0547">Nucleotide-binding</keyword>
<dbReference type="GO" id="GO:0005524">
    <property type="term" value="F:ATP binding"/>
    <property type="evidence" value="ECO:0007669"/>
    <property type="project" value="UniProtKB-KW"/>
</dbReference>
<proteinExistence type="inferred from homology"/>
<dbReference type="SUPFAM" id="SSF56784">
    <property type="entry name" value="HAD-like"/>
    <property type="match status" value="1"/>
</dbReference>
<dbReference type="GO" id="GO:0005886">
    <property type="term" value="C:plasma membrane"/>
    <property type="evidence" value="ECO:0007669"/>
    <property type="project" value="UniProtKB-SubCell"/>
</dbReference>
<dbReference type="Pfam" id="PF08282">
    <property type="entry name" value="Hydrolase_3"/>
    <property type="match status" value="1"/>
</dbReference>
<keyword evidence="15 18" id="KW-0472">Membrane</keyword>
<dbReference type="InterPro" id="IPR004014">
    <property type="entry name" value="ATPase_P-typ_cation-transptr_N"/>
</dbReference>
<evidence type="ECO:0000256" key="2">
    <source>
        <dbReference type="ARBA" id="ARBA00004429"/>
    </source>
</evidence>
<dbReference type="InterPro" id="IPR018303">
    <property type="entry name" value="ATPase_P-typ_P_site"/>
</dbReference>
<evidence type="ECO:0000256" key="15">
    <source>
        <dbReference type="ARBA" id="ARBA00023136"/>
    </source>
</evidence>
<dbReference type="PANTHER" id="PTHR42861">
    <property type="entry name" value="CALCIUM-TRANSPORTING ATPASE"/>
    <property type="match status" value="1"/>
</dbReference>
<feature type="transmembrane region" description="Helical" evidence="18">
    <location>
        <begin position="251"/>
        <end position="277"/>
    </location>
</feature>
<dbReference type="Gene3D" id="3.40.1110.10">
    <property type="entry name" value="Calcium-transporting ATPase, cytoplasmic domain N"/>
    <property type="match status" value="1"/>
</dbReference>
<comment type="caution">
    <text evidence="20">The sequence shown here is derived from an EMBL/GenBank/DDBJ whole genome shotgun (WGS) entry which is preliminary data.</text>
</comment>
<comment type="similarity">
    <text evidence="3">Belongs to the cation transport ATPase (P-type) (TC 3.A.3) family. Type IIIB subfamily.</text>
</comment>
<feature type="transmembrane region" description="Helical" evidence="18">
    <location>
        <begin position="46"/>
        <end position="69"/>
    </location>
</feature>
<feature type="transmembrane region" description="Helical" evidence="18">
    <location>
        <begin position="725"/>
        <end position="743"/>
    </location>
</feature>
<evidence type="ECO:0000256" key="17">
    <source>
        <dbReference type="ARBA" id="ARBA00047295"/>
    </source>
</evidence>
<keyword evidence="9 18" id="KW-0812">Transmembrane</keyword>
<evidence type="ECO:0000313" key="20">
    <source>
        <dbReference type="EMBL" id="HEV09497.1"/>
    </source>
</evidence>
<dbReference type="InterPro" id="IPR006068">
    <property type="entry name" value="ATPase_P-typ_cation-transptr_C"/>
</dbReference>
<comment type="function">
    <text evidence="1">Mediates magnesium influx to the cytosol.</text>
</comment>
<evidence type="ECO:0000256" key="4">
    <source>
        <dbReference type="ARBA" id="ARBA00012786"/>
    </source>
</evidence>
<dbReference type="GO" id="GO:0015444">
    <property type="term" value="F:P-type magnesium transporter activity"/>
    <property type="evidence" value="ECO:0007669"/>
    <property type="project" value="UniProtKB-EC"/>
</dbReference>
<evidence type="ECO:0000256" key="6">
    <source>
        <dbReference type="ARBA" id="ARBA00022475"/>
    </source>
</evidence>
<comment type="catalytic activity">
    <reaction evidence="17">
        <text>Mg(2+)(out) + ATP + H2O = Mg(2+)(in) + ADP + phosphate + H(+)</text>
        <dbReference type="Rhea" id="RHEA:10260"/>
        <dbReference type="ChEBI" id="CHEBI:15377"/>
        <dbReference type="ChEBI" id="CHEBI:15378"/>
        <dbReference type="ChEBI" id="CHEBI:18420"/>
        <dbReference type="ChEBI" id="CHEBI:30616"/>
        <dbReference type="ChEBI" id="CHEBI:43474"/>
        <dbReference type="ChEBI" id="CHEBI:456216"/>
        <dbReference type="EC" id="7.2.2.14"/>
    </reaction>
</comment>
<dbReference type="InterPro" id="IPR023298">
    <property type="entry name" value="ATPase_P-typ_TM_dom_sf"/>
</dbReference>
<keyword evidence="13" id="KW-1278">Translocase</keyword>
<dbReference type="Pfam" id="PF00690">
    <property type="entry name" value="Cation_ATPase_N"/>
    <property type="match status" value="1"/>
</dbReference>
<feature type="transmembrane region" description="Helical" evidence="18">
    <location>
        <begin position="688"/>
        <end position="713"/>
    </location>
</feature>
<dbReference type="InterPro" id="IPR008250">
    <property type="entry name" value="ATPase_P-typ_transduc_dom_A_sf"/>
</dbReference>
<keyword evidence="6" id="KW-1003">Cell membrane</keyword>
<dbReference type="InterPro" id="IPR059000">
    <property type="entry name" value="ATPase_P-type_domA"/>
</dbReference>
<feature type="transmembrane region" description="Helical" evidence="18">
    <location>
        <begin position="755"/>
        <end position="776"/>
    </location>
</feature>
<accession>A0A832DET8</accession>
<dbReference type="NCBIfam" id="TIGR01524">
    <property type="entry name" value="ATPase-IIIB_Mg"/>
    <property type="match status" value="1"/>
</dbReference>
<feature type="transmembrane region" description="Helical" evidence="18">
    <location>
        <begin position="788"/>
        <end position="810"/>
    </location>
</feature>
<evidence type="ECO:0000256" key="3">
    <source>
        <dbReference type="ARBA" id="ARBA00008746"/>
    </source>
</evidence>
<feature type="transmembrane region" description="Helical" evidence="18">
    <location>
        <begin position="75"/>
        <end position="91"/>
    </location>
</feature>
<dbReference type="InterPro" id="IPR001757">
    <property type="entry name" value="P_typ_ATPase"/>
</dbReference>
<dbReference type="Pfam" id="PF13246">
    <property type="entry name" value="Cation_ATPase"/>
    <property type="match status" value="1"/>
</dbReference>
<evidence type="ECO:0000256" key="18">
    <source>
        <dbReference type="SAM" id="Phobius"/>
    </source>
</evidence>
<dbReference type="SFLD" id="SFLDG00002">
    <property type="entry name" value="C1.7:_P-type_atpase_like"/>
    <property type="match status" value="1"/>
</dbReference>
<dbReference type="SUPFAM" id="SSF81665">
    <property type="entry name" value="Calcium ATPase, transmembrane domain M"/>
    <property type="match status" value="1"/>
</dbReference>
<evidence type="ECO:0000256" key="7">
    <source>
        <dbReference type="ARBA" id="ARBA00022519"/>
    </source>
</evidence>
<dbReference type="InterPro" id="IPR023214">
    <property type="entry name" value="HAD_sf"/>
</dbReference>
<dbReference type="AlphaFoldDB" id="A0A832DET8"/>
<evidence type="ECO:0000256" key="5">
    <source>
        <dbReference type="ARBA" id="ARBA00013555"/>
    </source>
</evidence>
<dbReference type="SUPFAM" id="SSF81653">
    <property type="entry name" value="Calcium ATPase, transduction domain A"/>
    <property type="match status" value="1"/>
</dbReference>
<dbReference type="SFLD" id="SFLDS00003">
    <property type="entry name" value="Haloacid_Dehalogenase"/>
    <property type="match status" value="1"/>
</dbReference>